<keyword evidence="2" id="KW-1185">Reference proteome</keyword>
<dbReference type="AlphaFoldDB" id="A0A369LEM2"/>
<name>A0A369LEM2_9ACTN</name>
<gene>
    <name evidence="1" type="ORF">DMP08_07780</name>
</gene>
<accession>A0A369LEM2</accession>
<protein>
    <submittedName>
        <fullName evidence="1">Nitrate ABC transporter ATPase</fullName>
    </submittedName>
</protein>
<dbReference type="EMBL" id="QICD01000014">
    <property type="protein sequence ID" value="RNL43066.1"/>
    <property type="molecule type" value="Genomic_DNA"/>
</dbReference>
<dbReference type="RefSeq" id="WP_114566820.1">
    <property type="nucleotide sequence ID" value="NZ_QICD01000014.1"/>
</dbReference>
<proteinExistence type="predicted"/>
<evidence type="ECO:0000313" key="2">
    <source>
        <dbReference type="Proteomes" id="UP000278632"/>
    </source>
</evidence>
<sequence>MIDATKTMKQTVLDEPLFGEFLVSKGFPFSLDNPIADLVTFADVVQVRQLDERAFLAEYERYRVRAKGE</sequence>
<dbReference type="Proteomes" id="UP000278632">
    <property type="component" value="Unassembled WGS sequence"/>
</dbReference>
<dbReference type="OrthoDB" id="3197293at2"/>
<comment type="caution">
    <text evidence="1">The sequence shown here is derived from an EMBL/GenBank/DDBJ whole genome shotgun (WGS) entry which is preliminary data.</text>
</comment>
<evidence type="ECO:0000313" key="1">
    <source>
        <dbReference type="EMBL" id="RNL43066.1"/>
    </source>
</evidence>
<organism evidence="1 2">
    <name type="scientific">Paraeggerthella hongkongensis</name>
    <dbReference type="NCBI Taxonomy" id="230658"/>
    <lineage>
        <taxon>Bacteria</taxon>
        <taxon>Bacillati</taxon>
        <taxon>Actinomycetota</taxon>
        <taxon>Coriobacteriia</taxon>
        <taxon>Eggerthellales</taxon>
        <taxon>Eggerthellaceae</taxon>
        <taxon>Paraeggerthella</taxon>
    </lineage>
</organism>
<reference evidence="2" key="1">
    <citation type="submission" date="2018-05" db="EMBL/GenBank/DDBJ databases">
        <title>Genome Sequencing of selected type strains of the family Eggerthellaceae.</title>
        <authorList>
            <person name="Danylec N."/>
            <person name="Stoll D.A."/>
            <person name="Doetsch A."/>
            <person name="Huch M."/>
        </authorList>
    </citation>
    <scope>NUCLEOTIDE SEQUENCE [LARGE SCALE GENOMIC DNA]</scope>
    <source>
        <strain evidence="2">DSM 16106</strain>
    </source>
</reference>